<evidence type="ECO:0000313" key="2">
    <source>
        <dbReference type="EMBL" id="SHF42057.1"/>
    </source>
</evidence>
<dbReference type="InterPro" id="IPR000601">
    <property type="entry name" value="PKD_dom"/>
</dbReference>
<name>A0A1M5BIE4_9BACT</name>
<dbReference type="SUPFAM" id="SSF49299">
    <property type="entry name" value="PKD domain"/>
    <property type="match status" value="6"/>
</dbReference>
<dbReference type="Pfam" id="PF18911">
    <property type="entry name" value="PKD_4"/>
    <property type="match status" value="6"/>
</dbReference>
<sequence>MRYKLFTSFIFILLFPLISWTQDFSNKGREFWLSYSYHVGMVEGGNPTMTIYLTSEVLTRFTVDVFGGSVIQSGVIQPGAVVSVTIPNLYFINDEGLFTNRAIRVLGDQPLVVYSYITRSAASGATLCLPVNVLGKEYYSVNFTQESNELNSNSYFTIIAVEDNTTVEITPSADTKNGWKANNTYSVNLNKGQIYQVLGYTPDASGVDLTGSRIRSIASGTGGCKRIAVFSGSGKIHIPPTGCAISSSDNLYQQLYPTGTWGKKYLTVPSKNNPYNYYRVIKNDPSASVYVNGVLVPSTSFINNSYYQFFNNRPNEIISDKPISVAQYFTTQGCDGNSNTVPNDPDMIILNPVEQNINNVTLVNSNLFAPPTNQYPHQHHIHVIMKNGGSGISSFQIDGASVSPSLWTVHPSDPGYSYLYLSNVSQGYHRISSDSGFNALAYGYANAESYGYSAGANVKDLYQFVSVRNVYGTVNFPGTCKNSPFYLAMTFPYQPTQIKWVFNGLLPDITITAPMYDSTWNINGKQLFRYQLPAAFNLPGTGTFPIKVLAQNPTPDGCSGEQEINYDIQVYDRPSASFSFSTNGCLSDSVRFTDVSNGNGRPVVKWLWDFNDGNISGIRNPAHLYTSPGSYNVNYSIITDIGCISDTASNKIILSNPPLAKFGIESPYCIGQPIRFIDSSSSSSSAIVKWYWNFGDGSPEMVTSSNAAQLHSFSKGGTYTISLKVEMAGGCQSTVFTRAISVTPRPVASFDFGNACLPSGTMQFTNNSAISDGSQAALSYAWNFGDGAKATQPSPAHSYASVGPFAVELKVISNTGCRDSITKSVNTIYAQPKAIFSLPAAICLGDSVNPQEASIASGSSVLKWNWDFGDGSVSTQQKPVHVYTVAGTYKVSLVITSAVGCNSDTAIKSITVNPLPTAAYNIISPACVGKNVSFADASKANAGFITDWKWDLGDGTILNKNTNETITHTFSVEKKYQVSLQVKTDRGCTASVYTREITVHPLPLAAFTMPGNCLADPYSQFRDSSSITDGSQSGFSYSWNFGDPNANSANPNTSVVKNPQHKYTGVGSYDVSLTVTSGDGCTASTKQAFFINGSLPKATITINNGTEACSNKTVTITNNSGVDVGRVIKLTIQWDHANAPAIADTIAYPSAGAKLTHTYTEFFSPASKPVEIRVVAWSGENCSNVYAQTILLKATPQLGFDSIPSVCANVKPFIISEAQVLNGVQGSGTFSGKGITPAGLFDPSLAGVGDHIISYTFSADNGCENHVEQSVKVSSLPIINAGPDRVLLEGGSVVLLGTGSGNNISYAWSPVQGLNDPSLAQPTTTTAMDMEYTLVGTSADLCSDSDRVLVQVLKKPSIPNTFSPNGDGIHDRWEIRYLESYPGATVEIFNRYGQPVFKTIGYNKPWDGTFKGSPLPAGTYYYIIEPKNGRQPMSGFVDIIR</sequence>
<dbReference type="Gene3D" id="2.60.40.10">
    <property type="entry name" value="Immunoglobulins"/>
    <property type="match status" value="6"/>
</dbReference>
<dbReference type="PANTHER" id="PTHR46534:SF1">
    <property type="entry name" value="IGGFC-BINDING PROTEIN N-TERMINAL DOMAIN-CONTAINING PROTEIN"/>
    <property type="match status" value="1"/>
</dbReference>
<dbReference type="PANTHER" id="PTHR46534">
    <property type="entry name" value="IGGFC_BINDING DOMAIN-CONTAINING PROTEIN"/>
    <property type="match status" value="1"/>
</dbReference>
<dbReference type="Pfam" id="PF13585">
    <property type="entry name" value="CHU_C"/>
    <property type="match status" value="1"/>
</dbReference>
<feature type="domain" description="PKD" evidence="1">
    <location>
        <begin position="857"/>
        <end position="900"/>
    </location>
</feature>
<dbReference type="STRING" id="1121884.SAMN02745131_02592"/>
<dbReference type="OrthoDB" id="7794186at2"/>
<organism evidence="2 3">
    <name type="scientific">Flavisolibacter ginsengisoli DSM 18119</name>
    <dbReference type="NCBI Taxonomy" id="1121884"/>
    <lineage>
        <taxon>Bacteria</taxon>
        <taxon>Pseudomonadati</taxon>
        <taxon>Bacteroidota</taxon>
        <taxon>Chitinophagia</taxon>
        <taxon>Chitinophagales</taxon>
        <taxon>Chitinophagaceae</taxon>
        <taxon>Flavisolibacter</taxon>
    </lineage>
</organism>
<dbReference type="Proteomes" id="UP000184048">
    <property type="component" value="Unassembled WGS sequence"/>
</dbReference>
<dbReference type="InterPro" id="IPR035234">
    <property type="entry name" value="IgGFc-bd_N"/>
</dbReference>
<dbReference type="RefSeq" id="WP_072835757.1">
    <property type="nucleotide sequence ID" value="NZ_FQUU01000010.1"/>
</dbReference>
<feature type="domain" description="PKD" evidence="1">
    <location>
        <begin position="573"/>
        <end position="659"/>
    </location>
</feature>
<accession>A0A1M5BIE4</accession>
<dbReference type="InterPro" id="IPR022409">
    <property type="entry name" value="PKD/Chitinase_dom"/>
</dbReference>
<dbReference type="EMBL" id="FQUU01000010">
    <property type="protein sequence ID" value="SHF42057.1"/>
    <property type="molecule type" value="Genomic_DNA"/>
</dbReference>
<dbReference type="SMART" id="SM00089">
    <property type="entry name" value="PKD"/>
    <property type="match status" value="6"/>
</dbReference>
<dbReference type="InterPro" id="IPR013783">
    <property type="entry name" value="Ig-like_fold"/>
</dbReference>
<evidence type="ECO:0000313" key="3">
    <source>
        <dbReference type="Proteomes" id="UP000184048"/>
    </source>
</evidence>
<gene>
    <name evidence="2" type="ORF">SAMN02745131_02592</name>
</gene>
<dbReference type="CDD" id="cd00146">
    <property type="entry name" value="PKD"/>
    <property type="match status" value="6"/>
</dbReference>
<dbReference type="InterPro" id="IPR035986">
    <property type="entry name" value="PKD_dom_sf"/>
</dbReference>
<protein>
    <submittedName>
        <fullName evidence="2">Gliding motility-associated C-terminal domain-containing protein</fullName>
    </submittedName>
</protein>
<keyword evidence="3" id="KW-1185">Reference proteome</keyword>
<dbReference type="PROSITE" id="PS50093">
    <property type="entry name" value="PKD"/>
    <property type="match status" value="6"/>
</dbReference>
<feature type="domain" description="PKD" evidence="1">
    <location>
        <begin position="657"/>
        <end position="747"/>
    </location>
</feature>
<feature type="domain" description="PKD" evidence="1">
    <location>
        <begin position="915"/>
        <end position="991"/>
    </location>
</feature>
<feature type="domain" description="PKD" evidence="1">
    <location>
        <begin position="1030"/>
        <end position="1085"/>
    </location>
</feature>
<reference evidence="2 3" key="1">
    <citation type="submission" date="2016-11" db="EMBL/GenBank/DDBJ databases">
        <authorList>
            <person name="Jaros S."/>
            <person name="Januszkiewicz K."/>
            <person name="Wedrychowicz H."/>
        </authorList>
    </citation>
    <scope>NUCLEOTIDE SEQUENCE [LARGE SCALE GENOMIC DNA]</scope>
    <source>
        <strain evidence="2 3">DSM 18119</strain>
    </source>
</reference>
<dbReference type="NCBIfam" id="TIGR04131">
    <property type="entry name" value="Bac_Flav_CTERM"/>
    <property type="match status" value="1"/>
</dbReference>
<dbReference type="Pfam" id="PF17517">
    <property type="entry name" value="IgGFc_binding"/>
    <property type="match status" value="1"/>
</dbReference>
<feature type="domain" description="PKD" evidence="1">
    <location>
        <begin position="773"/>
        <end position="825"/>
    </location>
</feature>
<dbReference type="InterPro" id="IPR026341">
    <property type="entry name" value="T9SS_type_B"/>
</dbReference>
<evidence type="ECO:0000259" key="1">
    <source>
        <dbReference type="PROSITE" id="PS50093"/>
    </source>
</evidence>
<proteinExistence type="predicted"/>